<evidence type="ECO:0000259" key="4">
    <source>
        <dbReference type="PROSITE" id="PS50234"/>
    </source>
</evidence>
<organism evidence="5 6">
    <name type="scientific">Acrocarpospora pleiomorpha</name>
    <dbReference type="NCBI Taxonomy" id="90975"/>
    <lineage>
        <taxon>Bacteria</taxon>
        <taxon>Bacillati</taxon>
        <taxon>Actinomycetota</taxon>
        <taxon>Actinomycetes</taxon>
        <taxon>Streptosporangiales</taxon>
        <taxon>Streptosporangiaceae</taxon>
        <taxon>Acrocarpospora</taxon>
    </lineage>
</organism>
<feature type="domain" description="VWFA" evidence="4">
    <location>
        <begin position="40"/>
        <end position="211"/>
    </location>
</feature>
<dbReference type="InterPro" id="IPR000601">
    <property type="entry name" value="PKD_dom"/>
</dbReference>
<dbReference type="SUPFAM" id="SSF49299">
    <property type="entry name" value="PKD domain"/>
    <property type="match status" value="1"/>
</dbReference>
<keyword evidence="2" id="KW-0812">Transmembrane</keyword>
<feature type="region of interest" description="Disordered" evidence="1">
    <location>
        <begin position="632"/>
        <end position="651"/>
    </location>
</feature>
<reference evidence="5 6" key="1">
    <citation type="submission" date="2019-10" db="EMBL/GenBank/DDBJ databases">
        <title>Whole genome shotgun sequence of Acrocarpospora pleiomorpha NBRC 16267.</title>
        <authorList>
            <person name="Ichikawa N."/>
            <person name="Kimura A."/>
            <person name="Kitahashi Y."/>
            <person name="Komaki H."/>
            <person name="Oguchi A."/>
        </authorList>
    </citation>
    <scope>NUCLEOTIDE SEQUENCE [LARGE SCALE GENOMIC DNA]</scope>
    <source>
        <strain evidence="5 6">NBRC 16267</strain>
    </source>
</reference>
<comment type="caution">
    <text evidence="5">The sequence shown here is derived from an EMBL/GenBank/DDBJ whole genome shotgun (WGS) entry which is preliminary data.</text>
</comment>
<gene>
    <name evidence="5" type="ORF">Aple_024630</name>
</gene>
<dbReference type="Pfam" id="PF00092">
    <property type="entry name" value="VWA"/>
    <property type="match status" value="1"/>
</dbReference>
<dbReference type="OrthoDB" id="4318225at2"/>
<dbReference type="CDD" id="cd00198">
    <property type="entry name" value="vWFA"/>
    <property type="match status" value="1"/>
</dbReference>
<dbReference type="AlphaFoldDB" id="A0A5M3XD83"/>
<dbReference type="InterPro" id="IPR013783">
    <property type="entry name" value="Ig-like_fold"/>
</dbReference>
<feature type="transmembrane region" description="Helical" evidence="2">
    <location>
        <begin position="12"/>
        <end position="30"/>
    </location>
</feature>
<dbReference type="Gene3D" id="3.40.50.410">
    <property type="entry name" value="von Willebrand factor, type A domain"/>
    <property type="match status" value="1"/>
</dbReference>
<dbReference type="Pfam" id="PF18911">
    <property type="entry name" value="PKD_4"/>
    <property type="match status" value="1"/>
</dbReference>
<evidence type="ECO:0000259" key="3">
    <source>
        <dbReference type="PROSITE" id="PS50093"/>
    </source>
</evidence>
<dbReference type="GO" id="GO:0005975">
    <property type="term" value="P:carbohydrate metabolic process"/>
    <property type="evidence" value="ECO:0007669"/>
    <property type="project" value="UniProtKB-ARBA"/>
</dbReference>
<dbReference type="SUPFAM" id="SSF53300">
    <property type="entry name" value="vWA-like"/>
    <property type="match status" value="1"/>
</dbReference>
<keyword evidence="2" id="KW-1133">Transmembrane helix</keyword>
<dbReference type="EMBL" id="BLAF01000012">
    <property type="protein sequence ID" value="GES19567.1"/>
    <property type="molecule type" value="Genomic_DNA"/>
</dbReference>
<dbReference type="InterPro" id="IPR022409">
    <property type="entry name" value="PKD/Chitinase_dom"/>
</dbReference>
<proteinExistence type="predicted"/>
<dbReference type="Gene3D" id="2.60.40.10">
    <property type="entry name" value="Immunoglobulins"/>
    <property type="match status" value="1"/>
</dbReference>
<feature type="domain" description="PKD" evidence="3">
    <location>
        <begin position="560"/>
        <end position="627"/>
    </location>
</feature>
<evidence type="ECO:0000313" key="5">
    <source>
        <dbReference type="EMBL" id="GES19567.1"/>
    </source>
</evidence>
<dbReference type="SMART" id="SM00089">
    <property type="entry name" value="PKD"/>
    <property type="match status" value="1"/>
</dbReference>
<dbReference type="Proteomes" id="UP000377595">
    <property type="component" value="Unassembled WGS sequence"/>
</dbReference>
<keyword evidence="6" id="KW-1185">Reference proteome</keyword>
<evidence type="ECO:0008006" key="7">
    <source>
        <dbReference type="Google" id="ProtNLM"/>
    </source>
</evidence>
<dbReference type="PROSITE" id="PS50234">
    <property type="entry name" value="VWFA"/>
    <property type="match status" value="1"/>
</dbReference>
<evidence type="ECO:0000256" key="1">
    <source>
        <dbReference type="SAM" id="MobiDB-lite"/>
    </source>
</evidence>
<keyword evidence="2" id="KW-0472">Membrane</keyword>
<evidence type="ECO:0000256" key="2">
    <source>
        <dbReference type="SAM" id="Phobius"/>
    </source>
</evidence>
<protein>
    <recommendedName>
        <fullName evidence="7">VWFA domain-containing protein</fullName>
    </recommendedName>
</protein>
<accession>A0A5M3XD83</accession>
<evidence type="ECO:0000313" key="6">
    <source>
        <dbReference type="Proteomes" id="UP000377595"/>
    </source>
</evidence>
<dbReference type="CDD" id="cd00146">
    <property type="entry name" value="PKD"/>
    <property type="match status" value="1"/>
</dbReference>
<dbReference type="PROSITE" id="PS50093">
    <property type="entry name" value="PKD"/>
    <property type="match status" value="1"/>
</dbReference>
<dbReference type="SMART" id="SM00327">
    <property type="entry name" value="VWA"/>
    <property type="match status" value="1"/>
</dbReference>
<dbReference type="InterPro" id="IPR036465">
    <property type="entry name" value="vWFA_dom_sf"/>
</dbReference>
<dbReference type="InterPro" id="IPR035986">
    <property type="entry name" value="PKD_dom_sf"/>
</dbReference>
<name>A0A5M3XD83_9ACTN</name>
<sequence length="651" mass="68100">MYLLGNRTNTRWYVTGAIAIVTVLSSVVLAPHSQAAGSRAVIFLVDTSGSMAGTKLGQAKSALNASVNALSQADVAGLQNFGGNCGDGGTLQVPPSSTNRTELHEAIDGLSASGGTPTTDALELAAANFPSAATEKILVLVSDGESTCGDPCPTAKQLHDQLGISFTAYTVGFQTSGQAETELSCIADATGGKYFAATDTEGIRNAINAALGSTPVACPALGQSISATLRKYGVYPDPEAMKPYMIEYGNLPLTFTSVELSPGASCSVQSNNGSLPVNLVFGAPPLGFAVTIGTSTTQAKLDFFRAPSSEVPSVACNFAELKASSGLDSVPTPAVFGGVDKCFLNAARATAGGVVVRWTIPGFTEEWKDPTSTVHKYVFTTRSMEFYVDLTTLLNSTSVASVPFADLVDLVENYIHVTLVNNLPHLMSIAAVQDPPAHLTVQDPLGRTIGFSRGSQSYAGTGYVEQGNHSAAWIVNPAPGRYVVTASGQPRSSFQTEFSVSQLLGHGDLPLTSTVAWSSRLSNRGTATRSFTVPKVSSTPTLRLRVAGCSPSQGIVVKKANATVTYSLRGSTFPLGVREIRWNFGDQKQAVGLTAKHKFRVSGRYLGSVTVIDQAGQSTTVNLPTIVVRAHHSLTPKSPQRPTLPAGKATR</sequence>
<dbReference type="InterPro" id="IPR002035">
    <property type="entry name" value="VWF_A"/>
</dbReference>